<evidence type="ECO:0000313" key="2">
    <source>
        <dbReference type="Proteomes" id="UP001054945"/>
    </source>
</evidence>
<organism evidence="1 2">
    <name type="scientific">Caerostris extrusa</name>
    <name type="common">Bark spider</name>
    <name type="synonym">Caerostris bankana</name>
    <dbReference type="NCBI Taxonomy" id="172846"/>
    <lineage>
        <taxon>Eukaryota</taxon>
        <taxon>Metazoa</taxon>
        <taxon>Ecdysozoa</taxon>
        <taxon>Arthropoda</taxon>
        <taxon>Chelicerata</taxon>
        <taxon>Arachnida</taxon>
        <taxon>Araneae</taxon>
        <taxon>Araneomorphae</taxon>
        <taxon>Entelegynae</taxon>
        <taxon>Araneoidea</taxon>
        <taxon>Araneidae</taxon>
        <taxon>Caerostris</taxon>
    </lineage>
</organism>
<dbReference type="EMBL" id="BPLR01009332">
    <property type="protein sequence ID" value="GIY31143.1"/>
    <property type="molecule type" value="Genomic_DNA"/>
</dbReference>
<evidence type="ECO:0000313" key="1">
    <source>
        <dbReference type="EMBL" id="GIY31143.1"/>
    </source>
</evidence>
<protein>
    <submittedName>
        <fullName evidence="1">Uncharacterized protein</fullName>
    </submittedName>
</protein>
<name>A0AAV4SH04_CAEEX</name>
<reference evidence="1 2" key="1">
    <citation type="submission" date="2021-06" db="EMBL/GenBank/DDBJ databases">
        <title>Caerostris extrusa draft genome.</title>
        <authorList>
            <person name="Kono N."/>
            <person name="Arakawa K."/>
        </authorList>
    </citation>
    <scope>NUCLEOTIDE SEQUENCE [LARGE SCALE GENOMIC DNA]</scope>
</reference>
<keyword evidence="2" id="KW-1185">Reference proteome</keyword>
<sequence>MSTTIISNSKNADFSKLISQALLGKRMCCVARFPVPPDNVNKILVVKNHLMSCKMAIFPTPVKKKLFNSSCFGYQFCI</sequence>
<dbReference type="Proteomes" id="UP001054945">
    <property type="component" value="Unassembled WGS sequence"/>
</dbReference>
<comment type="caution">
    <text evidence="1">The sequence shown here is derived from an EMBL/GenBank/DDBJ whole genome shotgun (WGS) entry which is preliminary data.</text>
</comment>
<proteinExistence type="predicted"/>
<gene>
    <name evidence="1" type="ORF">CEXT_359831</name>
</gene>
<accession>A0AAV4SH04</accession>
<dbReference type="AlphaFoldDB" id="A0AAV4SH04"/>